<gene>
    <name evidence="7" type="ORF">GCM10011289_28410</name>
</gene>
<feature type="transmembrane region" description="Helical" evidence="5">
    <location>
        <begin position="32"/>
        <end position="50"/>
    </location>
</feature>
<dbReference type="SUPFAM" id="SSF52096">
    <property type="entry name" value="ClpP/crotonase"/>
    <property type="match status" value="1"/>
</dbReference>
<evidence type="ECO:0000256" key="3">
    <source>
        <dbReference type="ARBA" id="ARBA00022801"/>
    </source>
</evidence>
<dbReference type="PANTHER" id="PTHR42987:SF8">
    <property type="entry name" value="PROTEINASE"/>
    <property type="match status" value="1"/>
</dbReference>
<keyword evidence="5" id="KW-0812">Transmembrane</keyword>
<evidence type="ECO:0000256" key="4">
    <source>
        <dbReference type="ARBA" id="ARBA00022825"/>
    </source>
</evidence>
<reference evidence="7" key="1">
    <citation type="journal article" date="2014" name="Int. J. Syst. Evol. Microbiol.">
        <title>Complete genome sequence of Corynebacterium casei LMG S-19264T (=DSM 44701T), isolated from a smear-ripened cheese.</title>
        <authorList>
            <consortium name="US DOE Joint Genome Institute (JGI-PGF)"/>
            <person name="Walter F."/>
            <person name="Albersmeier A."/>
            <person name="Kalinowski J."/>
            <person name="Ruckert C."/>
        </authorList>
    </citation>
    <scope>NUCLEOTIDE SEQUENCE</scope>
    <source>
        <strain evidence="7">KCTC 32182</strain>
    </source>
</reference>
<keyword evidence="4" id="KW-0720">Serine protease</keyword>
<evidence type="ECO:0000256" key="1">
    <source>
        <dbReference type="ARBA" id="ARBA00008683"/>
    </source>
</evidence>
<keyword evidence="5" id="KW-0472">Membrane</keyword>
<evidence type="ECO:0000256" key="5">
    <source>
        <dbReference type="SAM" id="Phobius"/>
    </source>
</evidence>
<dbReference type="InterPro" id="IPR002142">
    <property type="entry name" value="Peptidase_S49"/>
</dbReference>
<keyword evidence="2" id="KW-0645">Protease</keyword>
<name>A0A918P4N1_9NEIS</name>
<feature type="domain" description="Peptidase S49" evidence="6">
    <location>
        <begin position="135"/>
        <end position="275"/>
    </location>
</feature>
<comment type="similarity">
    <text evidence="1">Belongs to the peptidase S49 family.</text>
</comment>
<dbReference type="AlphaFoldDB" id="A0A918P4N1"/>
<dbReference type="InterPro" id="IPR047272">
    <property type="entry name" value="S49_SppA_C"/>
</dbReference>
<comment type="caution">
    <text evidence="7">The sequence shown here is derived from an EMBL/GenBank/DDBJ whole genome shotgun (WGS) entry which is preliminary data.</text>
</comment>
<evidence type="ECO:0000313" key="7">
    <source>
        <dbReference type="EMBL" id="GGY22983.1"/>
    </source>
</evidence>
<protein>
    <submittedName>
        <fullName evidence="7">Peptidase</fullName>
    </submittedName>
</protein>
<reference evidence="7" key="2">
    <citation type="submission" date="2020-09" db="EMBL/GenBank/DDBJ databases">
        <authorList>
            <person name="Sun Q."/>
            <person name="Kim S."/>
        </authorList>
    </citation>
    <scope>NUCLEOTIDE SEQUENCE</scope>
    <source>
        <strain evidence="7">KCTC 32182</strain>
    </source>
</reference>
<dbReference type="GO" id="GO:0006508">
    <property type="term" value="P:proteolysis"/>
    <property type="evidence" value="ECO:0007669"/>
    <property type="project" value="UniProtKB-KW"/>
</dbReference>
<proteinExistence type="inferred from homology"/>
<dbReference type="InterPro" id="IPR029045">
    <property type="entry name" value="ClpP/crotonase-like_dom_sf"/>
</dbReference>
<sequence>MSDNNPNWERNLLEKLAAASLEEQRRARQWKIFFRLAWLLVMGVIASAIFKSTFIEKEDGKLSVGGSGHTAVIQLSGVIDSEDDSANKLIAGLRDAAENRNTRGIVIKANSPGGSPVLSGMVYDEIRRQKKLRPALPIVVVVEEVCASGCYYIAAAADKIYVDKASIVGSIGVLSDGFGFTGLMDKFGVERRLRTAGENKAMGDPFSPVNPKHEAIRQQLLDDIHQQFIKAVRDGRGARLKATPEMFSGLVWLGEKSLPLGLADGYGTVDSVARDVIHAEKTVDLTPQDDLGSRFARRLGVEFKGGVRNLLDTRFF</sequence>
<keyword evidence="3" id="KW-0378">Hydrolase</keyword>
<dbReference type="EMBL" id="BMYX01000018">
    <property type="protein sequence ID" value="GGY22983.1"/>
    <property type="molecule type" value="Genomic_DNA"/>
</dbReference>
<dbReference type="RefSeq" id="WP_189535466.1">
    <property type="nucleotide sequence ID" value="NZ_BMYX01000018.1"/>
</dbReference>
<keyword evidence="8" id="KW-1185">Reference proteome</keyword>
<evidence type="ECO:0000313" key="8">
    <source>
        <dbReference type="Proteomes" id="UP000645257"/>
    </source>
</evidence>
<accession>A0A918P4N1</accession>
<dbReference type="Gene3D" id="3.90.226.10">
    <property type="entry name" value="2-enoyl-CoA Hydratase, Chain A, domain 1"/>
    <property type="match status" value="1"/>
</dbReference>
<dbReference type="CDD" id="cd07023">
    <property type="entry name" value="S49_Sppa_N_C"/>
    <property type="match status" value="1"/>
</dbReference>
<dbReference type="PANTHER" id="PTHR42987">
    <property type="entry name" value="PEPTIDASE S49"/>
    <property type="match status" value="1"/>
</dbReference>
<dbReference type="Proteomes" id="UP000645257">
    <property type="component" value="Unassembled WGS sequence"/>
</dbReference>
<evidence type="ECO:0000256" key="2">
    <source>
        <dbReference type="ARBA" id="ARBA00022670"/>
    </source>
</evidence>
<organism evidence="7 8">
    <name type="scientific">Paludibacterium paludis</name>
    <dbReference type="NCBI Taxonomy" id="1225769"/>
    <lineage>
        <taxon>Bacteria</taxon>
        <taxon>Pseudomonadati</taxon>
        <taxon>Pseudomonadota</taxon>
        <taxon>Betaproteobacteria</taxon>
        <taxon>Neisseriales</taxon>
        <taxon>Chromobacteriaceae</taxon>
        <taxon>Paludibacterium</taxon>
    </lineage>
</organism>
<dbReference type="Pfam" id="PF01343">
    <property type="entry name" value="Peptidase_S49"/>
    <property type="match status" value="1"/>
</dbReference>
<dbReference type="GO" id="GO:0008236">
    <property type="term" value="F:serine-type peptidase activity"/>
    <property type="evidence" value="ECO:0007669"/>
    <property type="project" value="UniProtKB-KW"/>
</dbReference>
<evidence type="ECO:0000259" key="6">
    <source>
        <dbReference type="Pfam" id="PF01343"/>
    </source>
</evidence>
<keyword evidence="5" id="KW-1133">Transmembrane helix</keyword>